<dbReference type="OrthoDB" id="5836370at2759"/>
<accession>A0A3P7LQV8</accession>
<proteinExistence type="predicted"/>
<evidence type="ECO:0000313" key="3">
    <source>
        <dbReference type="EMBL" id="VDM81608.1"/>
    </source>
</evidence>
<evidence type="ECO:0000256" key="1">
    <source>
        <dbReference type="SAM" id="Phobius"/>
    </source>
</evidence>
<keyword evidence="1" id="KW-1133">Transmembrane helix</keyword>
<dbReference type="EMBL" id="UYYB01113745">
    <property type="protein sequence ID" value="VDM81608.1"/>
    <property type="molecule type" value="Genomic_DNA"/>
</dbReference>
<evidence type="ECO:0000256" key="2">
    <source>
        <dbReference type="SAM" id="SignalP"/>
    </source>
</evidence>
<dbReference type="AlphaFoldDB" id="A0A3P7LQV8"/>
<feature type="chain" id="PRO_5018159756" evidence="2">
    <location>
        <begin position="17"/>
        <end position="227"/>
    </location>
</feature>
<reference evidence="3 4" key="1">
    <citation type="submission" date="2018-11" db="EMBL/GenBank/DDBJ databases">
        <authorList>
            <consortium name="Pathogen Informatics"/>
        </authorList>
    </citation>
    <scope>NUCLEOTIDE SEQUENCE [LARGE SCALE GENOMIC DNA]</scope>
</reference>
<dbReference type="Proteomes" id="UP000270094">
    <property type="component" value="Unassembled WGS sequence"/>
</dbReference>
<keyword evidence="2" id="KW-0732">Signal</keyword>
<protein>
    <submittedName>
        <fullName evidence="3">Uncharacterized protein</fullName>
    </submittedName>
</protein>
<name>A0A3P7LQV8_STRVU</name>
<sequence>MPRVILFLALIAFAFAVPPIVPKNMEIKRSKKFKPIVLEPVSKEELDILRPEKPSGDKAPCVDGVNNVIELADTKEALAIRTSGLTLQTYDVEGYPSCREGRAMISLPGMIKLAKGKVIVKAPFDLKKSALLKFSLKSPTAGILCENGEPRGKWASLPKDLCRYELNREFPDKIYKMLSTPGAYDLEQVIAEAAGISMLIPVDYMDDEAKAGLLIFSYFVIFVAMIN</sequence>
<keyword evidence="1" id="KW-0812">Transmembrane</keyword>
<organism evidence="3 4">
    <name type="scientific">Strongylus vulgaris</name>
    <name type="common">Blood worm</name>
    <dbReference type="NCBI Taxonomy" id="40348"/>
    <lineage>
        <taxon>Eukaryota</taxon>
        <taxon>Metazoa</taxon>
        <taxon>Ecdysozoa</taxon>
        <taxon>Nematoda</taxon>
        <taxon>Chromadorea</taxon>
        <taxon>Rhabditida</taxon>
        <taxon>Rhabditina</taxon>
        <taxon>Rhabditomorpha</taxon>
        <taxon>Strongyloidea</taxon>
        <taxon>Strongylidae</taxon>
        <taxon>Strongylus</taxon>
    </lineage>
</organism>
<feature type="transmembrane region" description="Helical" evidence="1">
    <location>
        <begin position="209"/>
        <end position="226"/>
    </location>
</feature>
<keyword evidence="1" id="KW-0472">Membrane</keyword>
<keyword evidence="4" id="KW-1185">Reference proteome</keyword>
<gene>
    <name evidence="3" type="ORF">SVUK_LOCUS16606</name>
</gene>
<evidence type="ECO:0000313" key="4">
    <source>
        <dbReference type="Proteomes" id="UP000270094"/>
    </source>
</evidence>
<feature type="signal peptide" evidence="2">
    <location>
        <begin position="1"/>
        <end position="16"/>
    </location>
</feature>